<keyword evidence="3" id="KW-1185">Reference proteome</keyword>
<name>A0A3S5CQX3_9PLAT</name>
<dbReference type="AlphaFoldDB" id="A0A3S5CQX3"/>
<dbReference type="EMBL" id="CAAALY010100176">
    <property type="protein sequence ID" value="VEL29082.1"/>
    <property type="molecule type" value="Genomic_DNA"/>
</dbReference>
<gene>
    <name evidence="2" type="ORF">PXEA_LOCUS22522</name>
</gene>
<evidence type="ECO:0000313" key="3">
    <source>
        <dbReference type="Proteomes" id="UP000784294"/>
    </source>
</evidence>
<feature type="region of interest" description="Disordered" evidence="1">
    <location>
        <begin position="80"/>
        <end position="108"/>
    </location>
</feature>
<organism evidence="2 3">
    <name type="scientific">Protopolystoma xenopodis</name>
    <dbReference type="NCBI Taxonomy" id="117903"/>
    <lineage>
        <taxon>Eukaryota</taxon>
        <taxon>Metazoa</taxon>
        <taxon>Spiralia</taxon>
        <taxon>Lophotrochozoa</taxon>
        <taxon>Platyhelminthes</taxon>
        <taxon>Monogenea</taxon>
        <taxon>Polyopisthocotylea</taxon>
        <taxon>Polystomatidea</taxon>
        <taxon>Polystomatidae</taxon>
        <taxon>Protopolystoma</taxon>
    </lineage>
</organism>
<evidence type="ECO:0000256" key="1">
    <source>
        <dbReference type="SAM" id="MobiDB-lite"/>
    </source>
</evidence>
<comment type="caution">
    <text evidence="2">The sequence shown here is derived from an EMBL/GenBank/DDBJ whole genome shotgun (WGS) entry which is preliminary data.</text>
</comment>
<dbReference type="Proteomes" id="UP000784294">
    <property type="component" value="Unassembled WGS sequence"/>
</dbReference>
<proteinExistence type="predicted"/>
<evidence type="ECO:0000313" key="2">
    <source>
        <dbReference type="EMBL" id="VEL29082.1"/>
    </source>
</evidence>
<sequence>MHSWIDGITIPFPESVAQKRHYFTYTSLENDFLAGDVSADSIRNLVCECLNMRLAGIRGDFSCKPELQRLVEQAYPDESGVECHAPSEPNDAQSLDKGSLILSHHNLG</sequence>
<accession>A0A3S5CQX3</accession>
<dbReference type="Gene3D" id="1.10.240.10">
    <property type="entry name" value="Tyrosyl-Transfer RNA Synthetase"/>
    <property type="match status" value="1"/>
</dbReference>
<protein>
    <submittedName>
        <fullName evidence="2">Uncharacterized protein</fullName>
    </submittedName>
</protein>
<reference evidence="2" key="1">
    <citation type="submission" date="2018-11" db="EMBL/GenBank/DDBJ databases">
        <authorList>
            <consortium name="Pathogen Informatics"/>
        </authorList>
    </citation>
    <scope>NUCLEOTIDE SEQUENCE</scope>
</reference>